<feature type="transmembrane region" description="Helical" evidence="1">
    <location>
        <begin position="12"/>
        <end position="32"/>
    </location>
</feature>
<comment type="caution">
    <text evidence="2">The sequence shown here is derived from an EMBL/GenBank/DDBJ whole genome shotgun (WGS) entry which is preliminary data.</text>
</comment>
<feature type="transmembrane region" description="Helical" evidence="1">
    <location>
        <begin position="210"/>
        <end position="229"/>
    </location>
</feature>
<evidence type="ECO:0000313" key="2">
    <source>
        <dbReference type="EMBL" id="KGJ54879.1"/>
    </source>
</evidence>
<dbReference type="EMBL" id="JQIF01000006">
    <property type="protein sequence ID" value="KGJ54879.1"/>
    <property type="molecule type" value="Genomic_DNA"/>
</dbReference>
<feature type="transmembrane region" description="Helical" evidence="1">
    <location>
        <begin position="373"/>
        <end position="391"/>
    </location>
</feature>
<gene>
    <name evidence="2" type="ORF">CIAN88_01305</name>
</gene>
<feature type="transmembrane region" description="Helical" evidence="1">
    <location>
        <begin position="105"/>
        <end position="125"/>
    </location>
</feature>
<keyword evidence="1" id="KW-0812">Transmembrane</keyword>
<feature type="transmembrane region" description="Helical" evidence="1">
    <location>
        <begin position="78"/>
        <end position="98"/>
    </location>
</feature>
<evidence type="ECO:0000313" key="3">
    <source>
        <dbReference type="Proteomes" id="UP000030008"/>
    </source>
</evidence>
<evidence type="ECO:0008006" key="4">
    <source>
        <dbReference type="Google" id="ProtNLM"/>
    </source>
</evidence>
<dbReference type="Proteomes" id="UP000030008">
    <property type="component" value="Unassembled WGS sequence"/>
</dbReference>
<feature type="transmembrane region" description="Helical" evidence="1">
    <location>
        <begin position="131"/>
        <end position="147"/>
    </location>
</feature>
<reference evidence="2 3" key="1">
    <citation type="submission" date="2014-08" db="EMBL/GenBank/DDBJ databases">
        <title>Clostridium innocuum, an unnegligible vancomycin-resistant pathogen causing extra-intestinal infections.</title>
        <authorList>
            <person name="Feng Y."/>
            <person name="Chiu C.-H."/>
        </authorList>
    </citation>
    <scope>NUCLEOTIDE SEQUENCE [LARGE SCALE GENOMIC DNA]</scope>
    <source>
        <strain evidence="2 3">AN88</strain>
    </source>
</reference>
<protein>
    <recommendedName>
        <fullName evidence="4">Glycosyltransferase RgtA/B/C/D-like domain-containing protein</fullName>
    </recommendedName>
</protein>
<feature type="transmembrane region" description="Helical" evidence="1">
    <location>
        <begin position="403"/>
        <end position="420"/>
    </location>
</feature>
<keyword evidence="1" id="KW-0472">Membrane</keyword>
<proteinExistence type="predicted"/>
<organism evidence="2 3">
    <name type="scientific">Clostridium innocuum</name>
    <dbReference type="NCBI Taxonomy" id="1522"/>
    <lineage>
        <taxon>Bacteria</taxon>
        <taxon>Bacillati</taxon>
        <taxon>Bacillota</taxon>
        <taxon>Clostridia</taxon>
        <taxon>Eubacteriales</taxon>
        <taxon>Clostridiaceae</taxon>
        <taxon>Clostridium</taxon>
    </lineage>
</organism>
<name>A0A099IA71_CLOIN</name>
<keyword evidence="1" id="KW-1133">Transmembrane helix</keyword>
<feature type="transmembrane region" description="Helical" evidence="1">
    <location>
        <begin position="324"/>
        <end position="342"/>
    </location>
</feature>
<feature type="transmembrane region" description="Helical" evidence="1">
    <location>
        <begin position="159"/>
        <end position="190"/>
    </location>
</feature>
<feature type="transmembrane region" description="Helical" evidence="1">
    <location>
        <begin position="53"/>
        <end position="72"/>
    </location>
</feature>
<dbReference type="PROSITE" id="PS51257">
    <property type="entry name" value="PROKAR_LIPOPROTEIN"/>
    <property type="match status" value="1"/>
</dbReference>
<evidence type="ECO:0000256" key="1">
    <source>
        <dbReference type="SAM" id="Phobius"/>
    </source>
</evidence>
<sequence>MKEFLISKKGIFCINLVLLILFAFSGCMKYEVSDDFIMEMVVSGAYTGSPSSFIMFMHPMIGIVLSMLYTFIATINWYFIFQIAVIFTSLCIISYTFLKYKKDNLSILLFMIFLLFFSNDLYLLVQFTKTATISLCAGCILILSNILDSKTINKKEVALGIFLFCVGYMIRNKCIYIVLFFSGLPVLFYGIKKRLKYIDFVNLVKKAGKVIFPCFLILIGLSLFSIGFVQRYPAFKAYKTYSAYRSDIVDYSYYSYEDNRLEFEKNGISENDFYTLVHWNFGDIEYYDLDKLKTVSTILNAYRDSQYTSIKGTIVNLINRQYKYYVSVWALILISLIGIFAIRNGIFQVLAVNFFAFCLLFLNMYLGRLNYRVEYSIFLAATAFLLFSIQISESRIEKFSDKVLIAVLIVLCVCRIPVYIPSYGKSSYDALFISWNNDLAKYNASFEKEKDMSVINEIKQNPNNFYYLGFYSNIQTLYLNYNPWKGIQKSEFKNAAFFAGIDTFHPDWMKQLEKHSINNPMEHLLKENVYFIENRPINEILTFIQEHYKVNVEMTLYKKIGSYYIWKIR</sequence>
<accession>A0A099IA71</accession>
<dbReference type="AlphaFoldDB" id="A0A099IA71"/>
<feature type="transmembrane region" description="Helical" evidence="1">
    <location>
        <begin position="348"/>
        <end position="366"/>
    </location>
</feature>
<dbReference type="RefSeq" id="WP_044903500.1">
    <property type="nucleotide sequence ID" value="NZ_JQIF01000006.1"/>
</dbReference>